<accession>A0A6G8Q752</accession>
<keyword evidence="1" id="KW-0812">Transmembrane</keyword>
<keyword evidence="1" id="KW-0472">Membrane</keyword>
<dbReference type="AlphaFoldDB" id="A0A6G8Q752"/>
<evidence type="ECO:0000256" key="1">
    <source>
        <dbReference type="SAM" id="Phobius"/>
    </source>
</evidence>
<dbReference type="Gene3D" id="2.120.10.30">
    <property type="entry name" value="TolB, C-terminal domain"/>
    <property type="match status" value="2"/>
</dbReference>
<sequence>MDGYVVDKVVGGDEVTRWTTRDFVADEAEWAGDEAMTVLGGTDEVVGMSDGRPKTLYRASGEGSLGVEKIASGILAVGAGPKREQVLLAQKVGPGESGIALLRDGRVDRIYAGSVEGRITGLFPSPDGERVALAVRPAGSGLSNELHVFDLREGEDREVSSLDGRGILGSPQWTDRGIYFVAGSDQPAEGGGPPAYDLYRTDPEPGAPEPAPGVGADFVAGSASVSPDGGSLAVVGRLNPKSPVNLYVLDLASGDFAAVTTNEDMEIKTGPDDLAWSPAGASVAIVARGASTGEPEVRAAPADDLLDDFYNLYEIPVLNPAPRGGAVRETALWASGAALAFFVTAGAFLLLANLATGSSEKDLSPEQGPGKSGQALDLELDEGRLASLEAGPGQRLRVAVQNAGDRGFSSVNLTLEVSSGNTAVPETRYYRHTVRGLQAGQTRNVDFVLNLSQSESTNGAAPTEPQKILEVRATTPEGRSAVRTAIVPL</sequence>
<gene>
    <name evidence="2" type="ORF">GBA63_06095</name>
</gene>
<dbReference type="SUPFAM" id="SSF82171">
    <property type="entry name" value="DPP6 N-terminal domain-like"/>
    <property type="match status" value="1"/>
</dbReference>
<evidence type="ECO:0000313" key="3">
    <source>
        <dbReference type="Proteomes" id="UP000501452"/>
    </source>
</evidence>
<dbReference type="KEGG" id="rub:GBA63_06095"/>
<proteinExistence type="predicted"/>
<dbReference type="InterPro" id="IPR011042">
    <property type="entry name" value="6-blade_b-propeller_TolB-like"/>
</dbReference>
<feature type="transmembrane region" description="Helical" evidence="1">
    <location>
        <begin position="331"/>
        <end position="352"/>
    </location>
</feature>
<dbReference type="EMBL" id="CP045119">
    <property type="protein sequence ID" value="QIN82269.1"/>
    <property type="molecule type" value="Genomic_DNA"/>
</dbReference>
<reference evidence="2 3" key="1">
    <citation type="submission" date="2019-10" db="EMBL/GenBank/DDBJ databases">
        <title>Rubrobacter sp nov SCSIO 52090 isolated from a deep-sea sediment in the South China Sea.</title>
        <authorList>
            <person name="Chen R.W."/>
        </authorList>
    </citation>
    <scope>NUCLEOTIDE SEQUENCE [LARGE SCALE GENOMIC DNA]</scope>
    <source>
        <strain evidence="2 3">SCSIO 52909</strain>
    </source>
</reference>
<dbReference type="RefSeq" id="WP_166174451.1">
    <property type="nucleotide sequence ID" value="NZ_CP045119.1"/>
</dbReference>
<keyword evidence="1" id="KW-1133">Transmembrane helix</keyword>
<keyword evidence="3" id="KW-1185">Reference proteome</keyword>
<organism evidence="2 3">
    <name type="scientific">Rubrobacter tropicus</name>
    <dbReference type="NCBI Taxonomy" id="2653851"/>
    <lineage>
        <taxon>Bacteria</taxon>
        <taxon>Bacillati</taxon>
        <taxon>Actinomycetota</taxon>
        <taxon>Rubrobacteria</taxon>
        <taxon>Rubrobacterales</taxon>
        <taxon>Rubrobacteraceae</taxon>
        <taxon>Rubrobacter</taxon>
    </lineage>
</organism>
<protein>
    <submittedName>
        <fullName evidence="2">Uncharacterized protein</fullName>
    </submittedName>
</protein>
<dbReference type="Proteomes" id="UP000501452">
    <property type="component" value="Chromosome"/>
</dbReference>
<evidence type="ECO:0000313" key="2">
    <source>
        <dbReference type="EMBL" id="QIN82269.1"/>
    </source>
</evidence>
<name>A0A6G8Q752_9ACTN</name>